<dbReference type="InterPro" id="IPR003311">
    <property type="entry name" value="AUX_IAA"/>
</dbReference>
<evidence type="ECO:0000256" key="1">
    <source>
        <dbReference type="ARBA" id="ARBA00002159"/>
    </source>
</evidence>
<dbReference type="AlphaFoldDB" id="A0A9E7F7K2"/>
<proteinExistence type="inferred from homology"/>
<evidence type="ECO:0000313" key="6">
    <source>
        <dbReference type="EMBL" id="URD88773.1"/>
    </source>
</evidence>
<comment type="subcellular location">
    <subcellularLocation>
        <location evidence="3">Nucleus</location>
    </subcellularLocation>
</comment>
<comment type="similarity">
    <text evidence="3">Belongs to the Aux/IAA family.</text>
</comment>
<dbReference type="Gene3D" id="3.10.20.90">
    <property type="entry name" value="Phosphatidylinositol 3-kinase Catalytic Subunit, Chain A, domain 1"/>
    <property type="match status" value="1"/>
</dbReference>
<dbReference type="GO" id="GO:0006355">
    <property type="term" value="P:regulation of DNA-templated transcription"/>
    <property type="evidence" value="ECO:0007669"/>
    <property type="project" value="InterPro"/>
</dbReference>
<feature type="region of interest" description="Disordered" evidence="4">
    <location>
        <begin position="1"/>
        <end position="25"/>
    </location>
</feature>
<dbReference type="GO" id="GO:0009734">
    <property type="term" value="P:auxin-activated signaling pathway"/>
    <property type="evidence" value="ECO:0007669"/>
    <property type="project" value="UniProtKB-UniRule"/>
</dbReference>
<evidence type="ECO:0000256" key="2">
    <source>
        <dbReference type="ARBA" id="ARBA00011726"/>
    </source>
</evidence>
<dbReference type="InterPro" id="IPR033389">
    <property type="entry name" value="AUX/IAA_dom"/>
</dbReference>
<name>A0A9E7F7K2_9LILI</name>
<keyword evidence="3" id="KW-0539">Nucleus</keyword>
<evidence type="ECO:0000313" key="7">
    <source>
        <dbReference type="Proteomes" id="UP001055439"/>
    </source>
</evidence>
<feature type="compositionally biased region" description="Gly residues" evidence="4">
    <location>
        <begin position="10"/>
        <end position="24"/>
    </location>
</feature>
<dbReference type="OrthoDB" id="7848332at2759"/>
<accession>A0A9E7F7K2</accession>
<keyword evidence="3" id="KW-0678">Repressor</keyword>
<keyword evidence="7" id="KW-1185">Reference proteome</keyword>
<dbReference type="EMBL" id="CP097504">
    <property type="protein sequence ID" value="URD88773.1"/>
    <property type="molecule type" value="Genomic_DNA"/>
</dbReference>
<gene>
    <name evidence="6" type="ORF">MUK42_27818</name>
</gene>
<dbReference type="PANTHER" id="PTHR31734">
    <property type="entry name" value="AUXIN-RESPONSIVE PROTEIN IAA17"/>
    <property type="match status" value="1"/>
</dbReference>
<organism evidence="6 7">
    <name type="scientific">Musa troglodytarum</name>
    <name type="common">fe'i banana</name>
    <dbReference type="NCBI Taxonomy" id="320322"/>
    <lineage>
        <taxon>Eukaryota</taxon>
        <taxon>Viridiplantae</taxon>
        <taxon>Streptophyta</taxon>
        <taxon>Embryophyta</taxon>
        <taxon>Tracheophyta</taxon>
        <taxon>Spermatophyta</taxon>
        <taxon>Magnoliopsida</taxon>
        <taxon>Liliopsida</taxon>
        <taxon>Zingiberales</taxon>
        <taxon>Musaceae</taxon>
        <taxon>Musa</taxon>
    </lineage>
</organism>
<dbReference type="Pfam" id="PF02309">
    <property type="entry name" value="AUX_IAA"/>
    <property type="match status" value="1"/>
</dbReference>
<dbReference type="GO" id="GO:0005634">
    <property type="term" value="C:nucleus"/>
    <property type="evidence" value="ECO:0007669"/>
    <property type="project" value="UniProtKB-SubCell"/>
</dbReference>
<keyword evidence="3" id="KW-0927">Auxin signaling pathway</keyword>
<dbReference type="SUPFAM" id="SSF54277">
    <property type="entry name" value="CAD &amp; PB1 domains"/>
    <property type="match status" value="1"/>
</dbReference>
<feature type="domain" description="AUX/IAA" evidence="5">
    <location>
        <begin position="13"/>
        <end position="53"/>
    </location>
</feature>
<keyword evidence="3" id="KW-0804">Transcription</keyword>
<sequence length="159" mass="17176">MASSVAFESGQGGREGTKTEGGGAMDLLRGSEHVLTYEDKDGDWMLVGDVPWNTKGDGEVQEPEPVEVYPYSRPNGCKMVFNFLKGDESFGVLGIVLSLDLLYLVKAQTSDINGCPHRAMSTPGPLKEGRALATFEFDVEINVAIANPHLHCAYVALRA</sequence>
<dbReference type="Proteomes" id="UP001055439">
    <property type="component" value="Chromosome 2"/>
</dbReference>
<evidence type="ECO:0000256" key="3">
    <source>
        <dbReference type="RuleBase" id="RU004549"/>
    </source>
</evidence>
<reference evidence="6" key="1">
    <citation type="submission" date="2022-05" db="EMBL/GenBank/DDBJ databases">
        <title>The Musa troglodytarum L. genome provides insights into the mechanism of non-climacteric behaviour and enrichment of carotenoids.</title>
        <authorList>
            <person name="Wang J."/>
        </authorList>
    </citation>
    <scope>NUCLEOTIDE SEQUENCE</scope>
    <source>
        <tissue evidence="6">Leaf</tissue>
    </source>
</reference>
<evidence type="ECO:0000259" key="5">
    <source>
        <dbReference type="Pfam" id="PF02309"/>
    </source>
</evidence>
<protein>
    <recommendedName>
        <fullName evidence="3">Auxin-responsive protein</fullName>
    </recommendedName>
</protein>
<keyword evidence="3" id="KW-0805">Transcription regulation</keyword>
<evidence type="ECO:0000256" key="4">
    <source>
        <dbReference type="SAM" id="MobiDB-lite"/>
    </source>
</evidence>
<comment type="subunit">
    <text evidence="2 3">Homodimers and heterodimers.</text>
</comment>
<dbReference type="PANTHER" id="PTHR31734:SF28">
    <property type="entry name" value="AUXIN-RESPONSIVE PROTEIN IAA13"/>
    <property type="match status" value="1"/>
</dbReference>
<comment type="function">
    <text evidence="1 3">Aux/IAA proteins are short-lived transcriptional factors that function as repressors of early auxin response genes at low auxin concentrations.</text>
</comment>